<dbReference type="OrthoDB" id="1925139at2759"/>
<dbReference type="AlphaFoldDB" id="A0A834ZRN0"/>
<keyword evidence="3" id="KW-1185">Reference proteome</keyword>
<dbReference type="EMBL" id="JABCRI010000002">
    <property type="protein sequence ID" value="KAF8410305.1"/>
    <property type="molecule type" value="Genomic_DNA"/>
</dbReference>
<dbReference type="OMA" id="CDHSTQE"/>
<dbReference type="PANTHER" id="PTHR34555:SF1">
    <property type="entry name" value="INTEGRAL MEMBRANE HEMOLYSIN-III-LIKE PROTEIN"/>
    <property type="match status" value="1"/>
</dbReference>
<feature type="region of interest" description="Disordered" evidence="1">
    <location>
        <begin position="145"/>
        <end position="169"/>
    </location>
</feature>
<name>A0A834ZRN0_TETSI</name>
<sequence length="369" mass="40401">MWRGTGVGDSKLLLIWACKELRGSYTSAVPGLQVYGIYEGLALHEKGKKQKNCYGLCRPTQKGTHVELLLMGQQMIDSKSNEYGLGNTGTGSPTCDKPPPIAVKKIALRDLQNDNRIVVPEPLGNSPLLKERGPITNASKLSGAKRITPEFPPRPPCYQSPSSDGTTGHLMYARRKSESELYKSSTCDNTGSNTSCSQFLQSSQEGQETPRQQTQMNQPKISCFSAYAPIPTASLMTFSSGGPSVPLFPGIPASGLSPVEPNCPTVTSVTLVSVTPQGKHDQHRKERFLQLQTLLKNCDNSNLEDYVQTLRSLSSADLSRHAVELEKRSILLSIEEAKEMLRKKDMKILGISTQKNNPLPSTQQVQPEK</sequence>
<dbReference type="Proteomes" id="UP000655225">
    <property type="component" value="Unassembled WGS sequence"/>
</dbReference>
<gene>
    <name evidence="2" type="ORF">HHK36_002831</name>
</gene>
<organism evidence="2 3">
    <name type="scientific">Tetracentron sinense</name>
    <name type="common">Spur-leaf</name>
    <dbReference type="NCBI Taxonomy" id="13715"/>
    <lineage>
        <taxon>Eukaryota</taxon>
        <taxon>Viridiplantae</taxon>
        <taxon>Streptophyta</taxon>
        <taxon>Embryophyta</taxon>
        <taxon>Tracheophyta</taxon>
        <taxon>Spermatophyta</taxon>
        <taxon>Magnoliopsida</taxon>
        <taxon>Trochodendrales</taxon>
        <taxon>Trochodendraceae</taxon>
        <taxon>Tetracentron</taxon>
    </lineage>
</organism>
<evidence type="ECO:0000313" key="2">
    <source>
        <dbReference type="EMBL" id="KAF8410305.1"/>
    </source>
</evidence>
<protein>
    <submittedName>
        <fullName evidence="2">Uncharacterized protein</fullName>
    </submittedName>
</protein>
<reference evidence="2 3" key="1">
    <citation type="submission" date="2020-04" db="EMBL/GenBank/DDBJ databases">
        <title>Plant Genome Project.</title>
        <authorList>
            <person name="Zhang R.-G."/>
        </authorList>
    </citation>
    <scope>NUCLEOTIDE SEQUENCE [LARGE SCALE GENOMIC DNA]</scope>
    <source>
        <strain evidence="2">YNK0</strain>
        <tissue evidence="2">Leaf</tissue>
    </source>
</reference>
<evidence type="ECO:0000256" key="1">
    <source>
        <dbReference type="SAM" id="MobiDB-lite"/>
    </source>
</evidence>
<comment type="caution">
    <text evidence="2">The sequence shown here is derived from an EMBL/GenBank/DDBJ whole genome shotgun (WGS) entry which is preliminary data.</text>
</comment>
<feature type="region of interest" description="Disordered" evidence="1">
    <location>
        <begin position="183"/>
        <end position="217"/>
    </location>
</feature>
<dbReference type="PANTHER" id="PTHR34555">
    <property type="entry name" value="INTEGRAL MEMBRANE HEMOLYSIN-III-LIKE PROTEIN"/>
    <property type="match status" value="1"/>
</dbReference>
<proteinExistence type="predicted"/>
<evidence type="ECO:0000313" key="3">
    <source>
        <dbReference type="Proteomes" id="UP000655225"/>
    </source>
</evidence>
<accession>A0A834ZRN0</accession>